<evidence type="ECO:0000256" key="3">
    <source>
        <dbReference type="ARBA" id="ARBA00022729"/>
    </source>
</evidence>
<dbReference type="PANTHER" id="PTHR46698:SF3">
    <property type="entry name" value="TENECTIN ISOFORM 1-RELATED"/>
    <property type="match status" value="1"/>
</dbReference>
<organism evidence="7 8">
    <name type="scientific">Sipha flava</name>
    <name type="common">yellow sugarcane aphid</name>
    <dbReference type="NCBI Taxonomy" id="143950"/>
    <lineage>
        <taxon>Eukaryota</taxon>
        <taxon>Metazoa</taxon>
        <taxon>Ecdysozoa</taxon>
        <taxon>Arthropoda</taxon>
        <taxon>Hexapoda</taxon>
        <taxon>Insecta</taxon>
        <taxon>Pterygota</taxon>
        <taxon>Neoptera</taxon>
        <taxon>Paraneoptera</taxon>
        <taxon>Hemiptera</taxon>
        <taxon>Sternorrhyncha</taxon>
        <taxon>Aphidomorpha</taxon>
        <taxon>Aphidoidea</taxon>
        <taxon>Aphididae</taxon>
        <taxon>Sipha</taxon>
    </lineage>
</organism>
<evidence type="ECO:0000313" key="8">
    <source>
        <dbReference type="RefSeq" id="XP_025405202.1"/>
    </source>
</evidence>
<feature type="compositionally biased region" description="Polar residues" evidence="4">
    <location>
        <begin position="398"/>
        <end position="413"/>
    </location>
</feature>
<sequence length="1092" mass="120081">MVITLRTMVRPWMVAFLLLLTNRRSFTTSQPIAAHAEAAFEIAGDDSHTTANNTTTEIASVGCNYKGRSYEPGALVNTDQPCLKCTCVTGNLICHLQVCPELPDPPPQGCVIVHKKNKCCAHLQCYYEQFDAVHSNLFSLQTESRSGPARMENSAIVTFDGLTKGCMVNGTIYAEGSAMDSSSLCEYCYCFKGHQQCVRPQCSLTIPGCTAVYKKHTCCPIRYKCSALLDTIIKNTTDAPTTEISSVFARFKDCRINGRLISFGEPVIGVARSSCETCFCINGQVRCDKVICPPIRAQISPNCGPVYSEGHCCPTSYNCSSSTSSSNSSSSNSTSNNESHVGPTATTTIMTTTTTTSTIASTITSPSTVTTDDVVSLTSSPALPPTSSSSPSSSSPSVMSTMVETQSTQSSITEELRNTTDSIIEDPMESRHANPVGLMHDGFGGFNVTEKTNNFEMDYDEPTLPPSLPNLKIIPFVAADAVVNEPAAIYDNYQPEVERVYNASDIEKPLSPVINNFSPPIETEGGFLPKDSPNGGHYVTKKFQTTTEHAVIKPIIHLDEPVVGLPPIGSVWCLSNDKKYKHGELLTDPSACNICICFNAKIVCQENCPAVKVGCQRVNDPNNSTCCGRIICNDSENDVTTENLKLTEVTTETTTTTTTTSKIKDAVIEHIIYSAPSTTNKPIITTPSTTVKMSTSSEQTSLIPITTTLKLIPASATTTEKLIYSFTSGSINRVEITTPIPKPLEDEDYSFESMFSFLFNGDTPEQPSTPSSSKLFDDHMEVETRIEHRTDDEIDEKIHLIGAKPQTESATLSQQMFKTNSNSNVEQDTNPKDQPTIKPLSDIKQNSESKHDKIEAHDFNKTVEVKPNAGIKEHVDVKPHLEIKSHIEASPHANKQQVEVNSHYGVNENTQGTLQLNFKHQDDLKSNQDLGNKHQTEVKSHFDVKDQSEIKTQLDTKLQSKVKNYTDFNYQTQMKTHFDVNNKQVGAKPMKPYLDFKLPTEVKPHFDFKQNIDISFRPEIKQHTEVKSNIGLKPLKTKFDADFNSGPSMLKISGCNIYGRMYRVGKIIAELSNPCLECMCTEIGVHCNQLKC</sequence>
<proteinExistence type="predicted"/>
<accession>A0A8B8F4H0</accession>
<keyword evidence="2" id="KW-0964">Secreted</keyword>
<dbReference type="GeneID" id="112679563"/>
<feature type="region of interest" description="Disordered" evidence="4">
    <location>
        <begin position="820"/>
        <end position="858"/>
    </location>
</feature>
<evidence type="ECO:0000313" key="7">
    <source>
        <dbReference type="Proteomes" id="UP000694846"/>
    </source>
</evidence>
<dbReference type="Proteomes" id="UP000694846">
    <property type="component" value="Unplaced"/>
</dbReference>
<protein>
    <submittedName>
        <fullName evidence="8">Uncharacterized protein LOC112679563 isoform X1</fullName>
    </submittedName>
</protein>
<dbReference type="RefSeq" id="XP_025405202.1">
    <property type="nucleotide sequence ID" value="XM_025549417.1"/>
</dbReference>
<feature type="compositionally biased region" description="Basic and acidic residues" evidence="4">
    <location>
        <begin position="845"/>
        <end position="858"/>
    </location>
</feature>
<dbReference type="InterPro" id="IPR001007">
    <property type="entry name" value="VWF_dom"/>
</dbReference>
<feature type="signal peptide" evidence="5">
    <location>
        <begin position="1"/>
        <end position="27"/>
    </location>
</feature>
<feature type="chain" id="PRO_5034474252" evidence="5">
    <location>
        <begin position="28"/>
        <end position="1092"/>
    </location>
</feature>
<reference evidence="8" key="1">
    <citation type="submission" date="2025-08" db="UniProtKB">
        <authorList>
            <consortium name="RefSeq"/>
        </authorList>
    </citation>
    <scope>IDENTIFICATION</scope>
    <source>
        <tissue evidence="8">Whole body</tissue>
    </source>
</reference>
<keyword evidence="3 5" id="KW-0732">Signal</keyword>
<keyword evidence="7" id="KW-1185">Reference proteome</keyword>
<dbReference type="PROSITE" id="PS50184">
    <property type="entry name" value="VWFC_2"/>
    <property type="match status" value="1"/>
</dbReference>
<evidence type="ECO:0000259" key="6">
    <source>
        <dbReference type="PROSITE" id="PS50184"/>
    </source>
</evidence>
<dbReference type="SMART" id="SM00214">
    <property type="entry name" value="VWC"/>
    <property type="match status" value="3"/>
</dbReference>
<dbReference type="OrthoDB" id="10072086at2759"/>
<name>A0A8B8F4H0_9HEMI</name>
<feature type="region of interest" description="Disordered" evidence="4">
    <location>
        <begin position="324"/>
        <end position="345"/>
    </location>
</feature>
<gene>
    <name evidence="8" type="primary">LOC112679563</name>
</gene>
<comment type="subcellular location">
    <subcellularLocation>
        <location evidence="1">Secreted</location>
    </subcellularLocation>
</comment>
<feature type="compositionally biased region" description="Low complexity" evidence="4">
    <location>
        <begin position="375"/>
        <end position="397"/>
    </location>
</feature>
<evidence type="ECO:0000256" key="5">
    <source>
        <dbReference type="SAM" id="SignalP"/>
    </source>
</evidence>
<dbReference type="GO" id="GO:0005576">
    <property type="term" value="C:extracellular region"/>
    <property type="evidence" value="ECO:0007669"/>
    <property type="project" value="UniProtKB-SubCell"/>
</dbReference>
<dbReference type="Gene3D" id="6.20.200.20">
    <property type="match status" value="2"/>
</dbReference>
<feature type="domain" description="VWFC" evidence="6">
    <location>
        <begin position="61"/>
        <end position="126"/>
    </location>
</feature>
<evidence type="ECO:0000256" key="2">
    <source>
        <dbReference type="ARBA" id="ARBA00022525"/>
    </source>
</evidence>
<dbReference type="InterPro" id="IPR052424">
    <property type="entry name" value="Kielin_Chordin-BMP_Reg"/>
</dbReference>
<dbReference type="AlphaFoldDB" id="A0A8B8F4H0"/>
<dbReference type="SUPFAM" id="SSF57603">
    <property type="entry name" value="FnI-like domain"/>
    <property type="match status" value="3"/>
</dbReference>
<feature type="region of interest" description="Disordered" evidence="4">
    <location>
        <begin position="375"/>
        <end position="415"/>
    </location>
</feature>
<evidence type="ECO:0000256" key="4">
    <source>
        <dbReference type="SAM" id="MobiDB-lite"/>
    </source>
</evidence>
<dbReference type="PANTHER" id="PTHR46698">
    <property type="entry name" value="CROSSVEINLESS 2"/>
    <property type="match status" value="1"/>
</dbReference>
<evidence type="ECO:0000256" key="1">
    <source>
        <dbReference type="ARBA" id="ARBA00004613"/>
    </source>
</evidence>